<evidence type="ECO:0000256" key="4">
    <source>
        <dbReference type="ARBA" id="ARBA00023136"/>
    </source>
</evidence>
<dbReference type="GO" id="GO:0090313">
    <property type="term" value="P:regulation of protein targeting to membrane"/>
    <property type="evidence" value="ECO:0007669"/>
    <property type="project" value="TreeGrafter"/>
</dbReference>
<dbReference type="GO" id="GO:0009306">
    <property type="term" value="P:protein secretion"/>
    <property type="evidence" value="ECO:0007669"/>
    <property type="project" value="InterPro"/>
</dbReference>
<gene>
    <name evidence="6" type="ORF">EG240_09445</name>
</gene>
<comment type="caution">
    <text evidence="6">The sequence shown here is derived from an EMBL/GenBank/DDBJ whole genome shotgun (WGS) entry which is preliminary data.</text>
</comment>
<evidence type="ECO:0000256" key="2">
    <source>
        <dbReference type="ARBA" id="ARBA00022692"/>
    </source>
</evidence>
<evidence type="ECO:0000259" key="5">
    <source>
        <dbReference type="Pfam" id="PF04357"/>
    </source>
</evidence>
<keyword evidence="2" id="KW-0812">Transmembrane</keyword>
<name>A0A3P3W5B3_9FLAO</name>
<dbReference type="InterPro" id="IPR052894">
    <property type="entry name" value="AsmA-related"/>
</dbReference>
<organism evidence="6 7">
    <name type="scientific">Paenimyroides tangerinum</name>
    <dbReference type="NCBI Taxonomy" id="2488728"/>
    <lineage>
        <taxon>Bacteria</taxon>
        <taxon>Pseudomonadati</taxon>
        <taxon>Bacteroidota</taxon>
        <taxon>Flavobacteriia</taxon>
        <taxon>Flavobacteriales</taxon>
        <taxon>Flavobacteriaceae</taxon>
        <taxon>Paenimyroides</taxon>
    </lineage>
</organism>
<evidence type="ECO:0000256" key="1">
    <source>
        <dbReference type="ARBA" id="ARBA00004167"/>
    </source>
</evidence>
<accession>A0A3P3W5B3</accession>
<feature type="domain" description="Translocation and assembly module TamB C-terminal" evidence="5">
    <location>
        <begin position="1031"/>
        <end position="1454"/>
    </location>
</feature>
<sequence>MFLFIQKLNFRSKFKTITTIKKFIKILFRILLVLLLLIFAISVALTTPVVQTAIAQYASKKINEEFNMNTSIGMVALRIDGNVILKNVSVKDDHENTLGKIGKLHTNILDFNKLINGQLFFGSTKVEKLDFHIHTYKGDTISNLDKFIAVIDDGKPGSGKFLMKINHIEVENGSFSITDDNNKNPKTLDFTNLNGSLDNLLIKGPNISANITKLNFDDHHGFHVKDLKTDFSMTKTSMDIANLNLETKDSQLKGSIKMNYAEGDLKYFVDKVNLDIDIEKSILATNELQNFYNEFGKNKKLYLKTKLKGTLNKFTLSNTNLTDDLNSQIRGSFDFTNLLDKTKEFKIFSQLERLYISRENAVSLLPNVLGKSLPTQLSTLGMIDLNGSIQYSNFTLDADFNAISNLGKATAILSMQQLNKPKLATYYGEINLDNFNIGNLISQSNIGATSLNLIVDGKGFDAESLDTNVSGAIHSFVFNNYNFKDIEIDGNLKWPQYQGSLISKDVNALIDFDGNIDFSSKTKAVDFKLDVEHINLHALKFVKDSISEFKGNIVLNATGNSIDDFAGSLHVENAFYQNSEEQFFFDNFELKSSFDEEGVRTIEMNSPDILDGYVRGKYQLKQVKDIIENALGSIYTNYKPNKLAEGQFMEFDFDINSKIIEIFVPNIEISENTKVQGNINADDGDFKFNLNSPYVKLAQNSLKKIDVTVDNKNPLFNTYITIDSIQIPNYDITEFNFINITQNDTLFARTEFKGGKEAKDYYNLNLYYTIDEGNKSIVGLQKSEVNFKNSLWYLNEDDDASNRIVFNKKLTDFNVEEISLSHNEQLVRLNGVMRDSTYKDINLTFDKVDLAKVTPDLNNLSFAGLVNGNISFIQENKIFKPTSHLTIDDLTVNDILLGLFSFDVKGDESLRNFKVNSTIENDDIESFFLNGNINVQKNASVLDLEAGFVDFNLKSIAPLLSSIMADVRGDASGRIAVKGTHKKPAIDGRLYLKNSGMRPVFTGVDYLFEENTTLDVTESKFILRNANIIDSKYQTKGIVNGTIAHKAFQDWNLNVRLSSNNLLALDTKYIEGTPYYGTAFIDGFATIVGPAEALQIKIEAKSEKGTNIKIPLGDSGGVGDNNFIHFLSPEEKRNRELGIVETNNVNQFGGIQLDFEFEITPEAEIEVILDPATGHAMKGKGVGFITMQINTLGSFNMWGDFQVYEGYYNYKYGLVIDKKFTVKKYGTIRWDGDPLNAALDLSAIYKTQANPAIIVENSAINRKVDTEVAIVLTGNLSNPNIDFEINFPNVSSTIKSELEYKLSDKDTRETQAFALLATGSFISASSDTSVVYGSLFERASSLFDDLFSDEDSKVKIGMTYSQSARNPLADDDAARVGVTLQTQISDRVFVNGKLGVPVGGAEDNVIIGDVEIQLLLNEDGTLRGRVFNRENDINYIGEGIGYTQGVGITYEVGFDTFKELIQKIMIRADKRAKEKAIEQNKKKTDEQIPDDDYGVDFLKFQENRRDEQSDNEEPPINKEK</sequence>
<evidence type="ECO:0000313" key="7">
    <source>
        <dbReference type="Proteomes" id="UP000275719"/>
    </source>
</evidence>
<keyword evidence="3" id="KW-1133">Transmembrane helix</keyword>
<evidence type="ECO:0000313" key="6">
    <source>
        <dbReference type="EMBL" id="RRJ90321.1"/>
    </source>
</evidence>
<proteinExistence type="predicted"/>
<keyword evidence="7" id="KW-1185">Reference proteome</keyword>
<dbReference type="OrthoDB" id="680700at2"/>
<dbReference type="PANTHER" id="PTHR30441:SF8">
    <property type="entry name" value="DUF748 DOMAIN-CONTAINING PROTEIN"/>
    <property type="match status" value="1"/>
</dbReference>
<dbReference type="EMBL" id="RQVQ01000018">
    <property type="protein sequence ID" value="RRJ90321.1"/>
    <property type="molecule type" value="Genomic_DNA"/>
</dbReference>
<protein>
    <submittedName>
        <fullName evidence="6">Translocation/assembly module TamB</fullName>
    </submittedName>
</protein>
<dbReference type="GO" id="GO:0005886">
    <property type="term" value="C:plasma membrane"/>
    <property type="evidence" value="ECO:0007669"/>
    <property type="project" value="InterPro"/>
</dbReference>
<reference evidence="6 7" key="1">
    <citation type="submission" date="2018-11" db="EMBL/GenBank/DDBJ databases">
        <title>Flavobacterium sp. nov., YIM 102701-2 draft genome.</title>
        <authorList>
            <person name="Li G."/>
            <person name="Jiang Y."/>
        </authorList>
    </citation>
    <scope>NUCLEOTIDE SEQUENCE [LARGE SCALE GENOMIC DNA]</scope>
    <source>
        <strain evidence="6 7">YIM 102701-2</strain>
    </source>
</reference>
<dbReference type="Pfam" id="PF04357">
    <property type="entry name" value="TamB"/>
    <property type="match status" value="1"/>
</dbReference>
<evidence type="ECO:0000256" key="3">
    <source>
        <dbReference type="ARBA" id="ARBA00022989"/>
    </source>
</evidence>
<dbReference type="Proteomes" id="UP000275719">
    <property type="component" value="Unassembled WGS sequence"/>
</dbReference>
<comment type="subcellular location">
    <subcellularLocation>
        <location evidence="1">Membrane</location>
        <topology evidence="1">Single-pass membrane protein</topology>
    </subcellularLocation>
</comment>
<dbReference type="InterPro" id="IPR007452">
    <property type="entry name" value="TamB_C"/>
</dbReference>
<dbReference type="PANTHER" id="PTHR30441">
    <property type="entry name" value="DUF748 DOMAIN-CONTAINING PROTEIN"/>
    <property type="match status" value="1"/>
</dbReference>
<keyword evidence="4" id="KW-0472">Membrane</keyword>